<dbReference type="GeneID" id="25562491"/>
<protein>
    <recommendedName>
        <fullName evidence="8">EF-hand domain-containing protein</fullName>
    </recommendedName>
</protein>
<dbReference type="Proteomes" id="UP000054408">
    <property type="component" value="Unassembled WGS sequence"/>
</dbReference>
<dbReference type="RefSeq" id="XP_013760680.1">
    <property type="nucleotide sequence ID" value="XM_013905226.1"/>
</dbReference>
<dbReference type="Pfam" id="PF00036">
    <property type="entry name" value="EF-hand_1"/>
    <property type="match status" value="1"/>
</dbReference>
<dbReference type="InterPro" id="IPR028846">
    <property type="entry name" value="Recoverin"/>
</dbReference>
<sequence>MSSAGLPKYSESFIDRVFQVFDVDRSGTVSLKELCTGLSVLSHGTPEEKLNMSFNVYDINGDGQISAEEFHVLLTSLEQGMVLTGKTNVAQVVQQFLHDFDINADEMISLTEFKLAALKEPLFRELLESPDSDFDLSRTHSRSNSKNVSPSSPGAAARGPRTKKGRPARTSSNRSANAKPSSRGSKSPQQRSTSLGSEDAVSISGAQQASPRSSNSLRAKPGRGKRERTKA</sequence>
<dbReference type="STRING" id="461836.A0A0L0D275"/>
<evidence type="ECO:0000256" key="7">
    <source>
        <dbReference type="SAM" id="MobiDB-lite"/>
    </source>
</evidence>
<feature type="domain" description="EF-hand" evidence="8">
    <location>
        <begin position="45"/>
        <end position="80"/>
    </location>
</feature>
<dbReference type="OrthoDB" id="191686at2759"/>
<organism evidence="9 10">
    <name type="scientific">Thecamonas trahens ATCC 50062</name>
    <dbReference type="NCBI Taxonomy" id="461836"/>
    <lineage>
        <taxon>Eukaryota</taxon>
        <taxon>Apusozoa</taxon>
        <taxon>Apusomonadida</taxon>
        <taxon>Apusomonadidae</taxon>
        <taxon>Thecamonas</taxon>
    </lineage>
</organism>
<keyword evidence="3" id="KW-0479">Metal-binding</keyword>
<dbReference type="Pfam" id="PF13499">
    <property type="entry name" value="EF-hand_7"/>
    <property type="match status" value="1"/>
</dbReference>
<dbReference type="EMBL" id="GL349442">
    <property type="protein sequence ID" value="KNC46387.1"/>
    <property type="molecule type" value="Genomic_DNA"/>
</dbReference>
<feature type="compositionally biased region" description="Polar residues" evidence="7">
    <location>
        <begin position="204"/>
        <end position="217"/>
    </location>
</feature>
<evidence type="ECO:0000313" key="9">
    <source>
        <dbReference type="EMBL" id="KNC46387.1"/>
    </source>
</evidence>
<evidence type="ECO:0000256" key="4">
    <source>
        <dbReference type="ARBA" id="ARBA00022737"/>
    </source>
</evidence>
<feature type="compositionally biased region" description="Polar residues" evidence="7">
    <location>
        <begin position="169"/>
        <end position="196"/>
    </location>
</feature>
<keyword evidence="4" id="KW-0677">Repeat</keyword>
<dbReference type="PROSITE" id="PS00018">
    <property type="entry name" value="EF_HAND_1"/>
    <property type="match status" value="2"/>
</dbReference>
<evidence type="ECO:0000256" key="1">
    <source>
        <dbReference type="ARBA" id="ARBA00006049"/>
    </source>
</evidence>
<dbReference type="InterPro" id="IPR011992">
    <property type="entry name" value="EF-hand-dom_pair"/>
</dbReference>
<dbReference type="PANTHER" id="PTHR23055">
    <property type="entry name" value="CALCIUM BINDING PROTEINS"/>
    <property type="match status" value="1"/>
</dbReference>
<dbReference type="InterPro" id="IPR018247">
    <property type="entry name" value="EF_Hand_1_Ca_BS"/>
</dbReference>
<proteinExistence type="inferred from homology"/>
<evidence type="ECO:0000256" key="3">
    <source>
        <dbReference type="ARBA" id="ARBA00022723"/>
    </source>
</evidence>
<keyword evidence="6" id="KW-0449">Lipoprotein</keyword>
<keyword evidence="10" id="KW-1185">Reference proteome</keyword>
<dbReference type="PANTHER" id="PTHR23055:SF178">
    <property type="entry name" value="NEUROCALCIN HOMOLOG"/>
    <property type="match status" value="1"/>
</dbReference>
<evidence type="ECO:0000259" key="8">
    <source>
        <dbReference type="PROSITE" id="PS50222"/>
    </source>
</evidence>
<name>A0A0L0D275_THETB</name>
<dbReference type="CDD" id="cd00051">
    <property type="entry name" value="EFh"/>
    <property type="match status" value="2"/>
</dbReference>
<dbReference type="PRINTS" id="PR00450">
    <property type="entry name" value="RECOVERIN"/>
</dbReference>
<dbReference type="PROSITE" id="PS50222">
    <property type="entry name" value="EF_HAND_2"/>
    <property type="match status" value="2"/>
</dbReference>
<gene>
    <name evidence="9" type="ORF">AMSG_02839</name>
</gene>
<evidence type="ECO:0000256" key="2">
    <source>
        <dbReference type="ARBA" id="ARBA00022707"/>
    </source>
</evidence>
<feature type="region of interest" description="Disordered" evidence="7">
    <location>
        <begin position="132"/>
        <end position="231"/>
    </location>
</feature>
<dbReference type="GO" id="GO:0005509">
    <property type="term" value="F:calcium ion binding"/>
    <property type="evidence" value="ECO:0007669"/>
    <property type="project" value="InterPro"/>
</dbReference>
<feature type="compositionally biased region" description="Basic residues" evidence="7">
    <location>
        <begin position="220"/>
        <end position="231"/>
    </location>
</feature>
<dbReference type="AlphaFoldDB" id="A0A0L0D275"/>
<comment type="similarity">
    <text evidence="1">Belongs to the recoverin family.</text>
</comment>
<reference evidence="9 10" key="1">
    <citation type="submission" date="2010-05" db="EMBL/GenBank/DDBJ databases">
        <title>The Genome Sequence of Thecamonas trahens ATCC 50062.</title>
        <authorList>
            <consortium name="The Broad Institute Genome Sequencing Platform"/>
            <person name="Russ C."/>
            <person name="Cuomo C."/>
            <person name="Shea T."/>
            <person name="Young S.K."/>
            <person name="Zeng Q."/>
            <person name="Koehrsen M."/>
            <person name="Haas B."/>
            <person name="Borodovsky M."/>
            <person name="Guigo R."/>
            <person name="Alvarado L."/>
            <person name="Berlin A."/>
            <person name="Bochicchio J."/>
            <person name="Borenstein D."/>
            <person name="Chapman S."/>
            <person name="Chen Z."/>
            <person name="Freedman E."/>
            <person name="Gellesch M."/>
            <person name="Goldberg J."/>
            <person name="Griggs A."/>
            <person name="Gujja S."/>
            <person name="Heilman E."/>
            <person name="Heiman D."/>
            <person name="Hepburn T."/>
            <person name="Howarth C."/>
            <person name="Jen D."/>
            <person name="Larson L."/>
            <person name="Mehta T."/>
            <person name="Park D."/>
            <person name="Pearson M."/>
            <person name="Roberts A."/>
            <person name="Saif S."/>
            <person name="Shenoy N."/>
            <person name="Sisk P."/>
            <person name="Stolte C."/>
            <person name="Sykes S."/>
            <person name="Thomson T."/>
            <person name="Walk T."/>
            <person name="White J."/>
            <person name="Yandava C."/>
            <person name="Burger G."/>
            <person name="Gray M.W."/>
            <person name="Holland P.W.H."/>
            <person name="King N."/>
            <person name="Lang F.B.F."/>
            <person name="Roger A.J."/>
            <person name="Ruiz-Trillo I."/>
            <person name="Lander E."/>
            <person name="Nusbaum C."/>
        </authorList>
    </citation>
    <scope>NUCLEOTIDE SEQUENCE [LARGE SCALE GENOMIC DNA]</scope>
    <source>
        <strain evidence="9 10">ATCC 50062</strain>
    </source>
</reference>
<feature type="domain" description="EF-hand" evidence="8">
    <location>
        <begin position="9"/>
        <end position="44"/>
    </location>
</feature>
<keyword evidence="2" id="KW-0519">Myristate</keyword>
<dbReference type="Gene3D" id="1.10.238.10">
    <property type="entry name" value="EF-hand"/>
    <property type="match status" value="1"/>
</dbReference>
<accession>A0A0L0D275</accession>
<feature type="compositionally biased region" description="Low complexity" evidence="7">
    <location>
        <begin position="142"/>
        <end position="153"/>
    </location>
</feature>
<evidence type="ECO:0000313" key="10">
    <source>
        <dbReference type="Proteomes" id="UP000054408"/>
    </source>
</evidence>
<dbReference type="eggNOG" id="KOG0044">
    <property type="taxonomic scope" value="Eukaryota"/>
</dbReference>
<dbReference type="InterPro" id="IPR002048">
    <property type="entry name" value="EF_hand_dom"/>
</dbReference>
<keyword evidence="5" id="KW-0106">Calcium</keyword>
<evidence type="ECO:0000256" key="6">
    <source>
        <dbReference type="ARBA" id="ARBA00023288"/>
    </source>
</evidence>
<dbReference type="SMART" id="SM00054">
    <property type="entry name" value="EFh"/>
    <property type="match status" value="3"/>
</dbReference>
<dbReference type="SUPFAM" id="SSF47473">
    <property type="entry name" value="EF-hand"/>
    <property type="match status" value="1"/>
</dbReference>
<evidence type="ECO:0000256" key="5">
    <source>
        <dbReference type="ARBA" id="ARBA00022837"/>
    </source>
</evidence>